<evidence type="ECO:0000256" key="4">
    <source>
        <dbReference type="ARBA" id="ARBA00023204"/>
    </source>
</evidence>
<organism evidence="7 8">
    <name type="scientific">Candidatus Kryptonium thompsonii</name>
    <dbReference type="NCBI Taxonomy" id="1633631"/>
    <lineage>
        <taxon>Bacteria</taxon>
        <taxon>Pseudomonadati</taxon>
        <taxon>Candidatus Kryptoniota</taxon>
        <taxon>Candidatus Kryptonium</taxon>
    </lineage>
</organism>
<dbReference type="PANTHER" id="PTHR10429">
    <property type="entry name" value="DNA-3-METHYLADENINE GLYCOSYLASE"/>
    <property type="match status" value="1"/>
</dbReference>
<keyword evidence="2 5" id="KW-0227">DNA damage</keyword>
<dbReference type="RefSeq" id="WP_075426583.1">
    <property type="nucleotide sequence ID" value="NZ_CZVI01000071.1"/>
</dbReference>
<dbReference type="EMBL" id="CZVI01000071">
    <property type="protein sequence ID" value="CUS95363.1"/>
    <property type="molecule type" value="Genomic_DNA"/>
</dbReference>
<reference evidence="6 9" key="1">
    <citation type="submission" date="2015-11" db="EMBL/GenBank/DDBJ databases">
        <authorList>
            <person name="Varghese N."/>
        </authorList>
    </citation>
    <scope>NUCLEOTIDE SEQUENCE [LARGE SCALE GENOMIC DNA]</scope>
    <source>
        <strain evidence="6 9">JGI-8</strain>
    </source>
</reference>
<sequence>MKFEVAKLSLDHRKLNQSFYLQPTLKVARELLGKIIVRQLDGKILAGRIVETEAYVGENDPACHAYGGMTPRNKIMYLPGGHAYVYFTYGMHYCFNVVTEKEGFPAAVLIRAVEPIEGIEIMKKFRNTDDIYNLTNGPAKFCQAFKIDKSLNGVSLLGDEIFIIDPGIEMQFKIGRSQRIGISVGTDKKWRFFIQGNPFVSKVKIKPRIKNVK</sequence>
<accession>A0A0N7MVB3</accession>
<evidence type="ECO:0000256" key="3">
    <source>
        <dbReference type="ARBA" id="ARBA00022801"/>
    </source>
</evidence>
<name>A0A0P1LXA0_9BACT</name>
<dbReference type="PANTHER" id="PTHR10429:SF0">
    <property type="entry name" value="DNA-3-METHYLADENINE GLYCOSYLASE"/>
    <property type="match status" value="1"/>
</dbReference>
<evidence type="ECO:0000313" key="9">
    <source>
        <dbReference type="Proteomes" id="UP000182200"/>
    </source>
</evidence>
<dbReference type="HAMAP" id="MF_00527">
    <property type="entry name" value="3MGH"/>
    <property type="match status" value="1"/>
</dbReference>
<dbReference type="Gene3D" id="3.10.300.10">
    <property type="entry name" value="Methylpurine-DNA glycosylase (MPG)"/>
    <property type="match status" value="1"/>
</dbReference>
<dbReference type="GO" id="GO:0006284">
    <property type="term" value="P:base-excision repair"/>
    <property type="evidence" value="ECO:0007669"/>
    <property type="project" value="InterPro"/>
</dbReference>
<accession>A0A0P1M999</accession>
<evidence type="ECO:0000256" key="1">
    <source>
        <dbReference type="ARBA" id="ARBA00009232"/>
    </source>
</evidence>
<evidence type="ECO:0000256" key="5">
    <source>
        <dbReference type="HAMAP-Rule" id="MF_00527"/>
    </source>
</evidence>
<comment type="similarity">
    <text evidence="1 5">Belongs to the DNA glycosylase MPG family.</text>
</comment>
<dbReference type="InterPro" id="IPR003180">
    <property type="entry name" value="MPG"/>
</dbReference>
<dbReference type="EMBL" id="FAOP01000003">
    <property type="protein sequence ID" value="CUU02742.1"/>
    <property type="molecule type" value="Genomic_DNA"/>
</dbReference>
<dbReference type="FunFam" id="3.10.300.10:FF:000001">
    <property type="entry name" value="Putative 3-methyladenine DNA glycosylase"/>
    <property type="match status" value="1"/>
</dbReference>
<proteinExistence type="inferred from homology"/>
<evidence type="ECO:0000313" key="8">
    <source>
        <dbReference type="Proteomes" id="UP000182011"/>
    </source>
</evidence>
<evidence type="ECO:0000313" key="7">
    <source>
        <dbReference type="EMBL" id="CUU02742.1"/>
    </source>
</evidence>
<dbReference type="Proteomes" id="UP000182011">
    <property type="component" value="Unassembled WGS sequence"/>
</dbReference>
<dbReference type="GO" id="GO:0003905">
    <property type="term" value="F:alkylbase DNA N-glycosylase activity"/>
    <property type="evidence" value="ECO:0007669"/>
    <property type="project" value="InterPro"/>
</dbReference>
<gene>
    <name evidence="7" type="ORF">JGI4_00584</name>
    <name evidence="6" type="ORF">JGI8_02149</name>
</gene>
<dbReference type="InterPro" id="IPR011034">
    <property type="entry name" value="Formyl_transferase-like_C_sf"/>
</dbReference>
<dbReference type="Pfam" id="PF02245">
    <property type="entry name" value="Pur_DNA_glyco"/>
    <property type="match status" value="1"/>
</dbReference>
<dbReference type="NCBIfam" id="TIGR00567">
    <property type="entry name" value="3mg"/>
    <property type="match status" value="1"/>
</dbReference>
<accession>A0A0P1LQQ1</accession>
<dbReference type="AlphaFoldDB" id="A0A0P1LXA0"/>
<accession>A0A0P1LVG5</accession>
<dbReference type="GO" id="GO:0003677">
    <property type="term" value="F:DNA binding"/>
    <property type="evidence" value="ECO:0007669"/>
    <property type="project" value="InterPro"/>
</dbReference>
<keyword evidence="3 5" id="KW-0378">Hydrolase</keyword>
<accession>A0A0P1LXA0</accession>
<evidence type="ECO:0000313" key="6">
    <source>
        <dbReference type="EMBL" id="CUS95363.1"/>
    </source>
</evidence>
<dbReference type="EC" id="3.2.2.-" evidence="5"/>
<dbReference type="OrthoDB" id="9794313at2"/>
<accession>A0A0S4MXR5</accession>
<accession>A0A0P1LTU9</accession>
<protein>
    <recommendedName>
        <fullName evidence="5">Putative 3-methyladenine DNA glycosylase</fullName>
        <ecNumber evidence="5">3.2.2.-</ecNumber>
    </recommendedName>
</protein>
<dbReference type="SUPFAM" id="SSF50486">
    <property type="entry name" value="FMT C-terminal domain-like"/>
    <property type="match status" value="1"/>
</dbReference>
<dbReference type="CDD" id="cd00540">
    <property type="entry name" value="AAG"/>
    <property type="match status" value="1"/>
</dbReference>
<accession>A0A0P1P780</accession>
<reference evidence="7 8" key="2">
    <citation type="submission" date="2015-11" db="EMBL/GenBank/DDBJ databases">
        <authorList>
            <person name="Zhang Y."/>
            <person name="Guo Z."/>
        </authorList>
    </citation>
    <scope>NUCLEOTIDE SEQUENCE [LARGE SCALE GENOMIC DNA]</scope>
    <source>
        <strain evidence="7">JGI-4</strain>
    </source>
</reference>
<keyword evidence="4 5" id="KW-0234">DNA repair</keyword>
<evidence type="ECO:0000256" key="2">
    <source>
        <dbReference type="ARBA" id="ARBA00022763"/>
    </source>
</evidence>
<dbReference type="NCBIfam" id="NF002003">
    <property type="entry name" value="PRK00802.1-3"/>
    <property type="match status" value="1"/>
</dbReference>
<keyword evidence="9" id="KW-1185">Reference proteome</keyword>
<dbReference type="InterPro" id="IPR036995">
    <property type="entry name" value="MPG_sf"/>
</dbReference>
<dbReference type="STRING" id="1633631.GCA_001442925_00584"/>
<dbReference type="Proteomes" id="UP000182200">
    <property type="component" value="Unassembled WGS sequence"/>
</dbReference>
<accession>A0A0P1M2P4</accession>